<accession>A0A4R3MY79</accession>
<gene>
    <name evidence="2" type="ORF">EDC35_109107</name>
</gene>
<evidence type="ECO:0000256" key="1">
    <source>
        <dbReference type="SAM" id="SignalP"/>
    </source>
</evidence>
<feature type="signal peptide" evidence="1">
    <location>
        <begin position="1"/>
        <end position="24"/>
    </location>
</feature>
<name>A0A4R3MY79_9GAMM</name>
<sequence length="113" mass="12767">MTRYPVSALLALILGLSSLGIAHAESPLCARDALEQAKRLLEFHFGEDERIVIDPKVVAQAPLRNPANKAQSFQVLEVWGMIHKGKYRMHLIYYQLDQDCVLMGQEILEYASL</sequence>
<evidence type="ECO:0000313" key="2">
    <source>
        <dbReference type="EMBL" id="TCT19229.1"/>
    </source>
</evidence>
<reference evidence="2 3" key="1">
    <citation type="submission" date="2019-03" db="EMBL/GenBank/DDBJ databases">
        <title>Genomic Encyclopedia of Type Strains, Phase IV (KMG-IV): sequencing the most valuable type-strain genomes for metagenomic binning, comparative biology and taxonomic classification.</title>
        <authorList>
            <person name="Goeker M."/>
        </authorList>
    </citation>
    <scope>NUCLEOTIDE SEQUENCE [LARGE SCALE GENOMIC DNA]</scope>
    <source>
        <strain evidence="2 3">DSM 13587</strain>
    </source>
</reference>
<keyword evidence="1" id="KW-0732">Signal</keyword>
<proteinExistence type="predicted"/>
<organism evidence="2 3">
    <name type="scientific">Thiobaca trueperi</name>
    <dbReference type="NCBI Taxonomy" id="127458"/>
    <lineage>
        <taxon>Bacteria</taxon>
        <taxon>Pseudomonadati</taxon>
        <taxon>Pseudomonadota</taxon>
        <taxon>Gammaproteobacteria</taxon>
        <taxon>Chromatiales</taxon>
        <taxon>Chromatiaceae</taxon>
        <taxon>Thiobaca</taxon>
    </lineage>
</organism>
<dbReference type="RefSeq" id="WP_132978218.1">
    <property type="nucleotide sequence ID" value="NZ_SMAO01000009.1"/>
</dbReference>
<dbReference type="OrthoDB" id="5569088at2"/>
<dbReference type="Proteomes" id="UP000295717">
    <property type="component" value="Unassembled WGS sequence"/>
</dbReference>
<feature type="chain" id="PRO_5020640811" evidence="1">
    <location>
        <begin position="25"/>
        <end position="113"/>
    </location>
</feature>
<dbReference type="EMBL" id="SMAO01000009">
    <property type="protein sequence ID" value="TCT19229.1"/>
    <property type="molecule type" value="Genomic_DNA"/>
</dbReference>
<dbReference type="AlphaFoldDB" id="A0A4R3MY79"/>
<keyword evidence="3" id="KW-1185">Reference proteome</keyword>
<comment type="caution">
    <text evidence="2">The sequence shown here is derived from an EMBL/GenBank/DDBJ whole genome shotgun (WGS) entry which is preliminary data.</text>
</comment>
<protein>
    <submittedName>
        <fullName evidence="2">Uncharacterized protein</fullName>
    </submittedName>
</protein>
<evidence type="ECO:0000313" key="3">
    <source>
        <dbReference type="Proteomes" id="UP000295717"/>
    </source>
</evidence>